<dbReference type="InterPro" id="IPR036388">
    <property type="entry name" value="WH-like_DNA-bd_sf"/>
</dbReference>
<gene>
    <name evidence="5" type="ORF">LWC34_50860</name>
</gene>
<evidence type="ECO:0000256" key="2">
    <source>
        <dbReference type="ARBA" id="ARBA00023125"/>
    </source>
</evidence>
<keyword evidence="3" id="KW-0804">Transcription</keyword>
<accession>A0ABS8ZUY5</accession>
<dbReference type="PROSITE" id="PS50949">
    <property type="entry name" value="HTH_GNTR"/>
    <property type="match status" value="1"/>
</dbReference>
<dbReference type="PANTHER" id="PTHR43537:SF5">
    <property type="entry name" value="UXU OPERON TRANSCRIPTIONAL REGULATOR"/>
    <property type="match status" value="1"/>
</dbReference>
<dbReference type="PANTHER" id="PTHR43537">
    <property type="entry name" value="TRANSCRIPTIONAL REGULATOR, GNTR FAMILY"/>
    <property type="match status" value="1"/>
</dbReference>
<dbReference type="SUPFAM" id="SSF48008">
    <property type="entry name" value="GntR ligand-binding domain-like"/>
    <property type="match status" value="1"/>
</dbReference>
<keyword evidence="6" id="KW-1185">Reference proteome</keyword>
<evidence type="ECO:0000313" key="6">
    <source>
        <dbReference type="Proteomes" id="UP001521150"/>
    </source>
</evidence>
<evidence type="ECO:0000256" key="3">
    <source>
        <dbReference type="ARBA" id="ARBA00023163"/>
    </source>
</evidence>
<dbReference type="Pfam" id="PF00392">
    <property type="entry name" value="GntR"/>
    <property type="match status" value="1"/>
</dbReference>
<reference evidence="5 6" key="1">
    <citation type="submission" date="2021-12" db="EMBL/GenBank/DDBJ databases">
        <title>Genome sequence of Kibdelosporangium philippinense ATCC 49844.</title>
        <authorList>
            <person name="Fedorov E.A."/>
            <person name="Omeragic M."/>
            <person name="Shalygina K.F."/>
            <person name="Maclea K.S."/>
        </authorList>
    </citation>
    <scope>NUCLEOTIDE SEQUENCE [LARGE SCALE GENOMIC DNA]</scope>
    <source>
        <strain evidence="5 6">ATCC 49844</strain>
    </source>
</reference>
<evidence type="ECO:0000256" key="1">
    <source>
        <dbReference type="ARBA" id="ARBA00023015"/>
    </source>
</evidence>
<dbReference type="InterPro" id="IPR008920">
    <property type="entry name" value="TF_FadR/GntR_C"/>
</dbReference>
<dbReference type="Proteomes" id="UP001521150">
    <property type="component" value="Unassembled WGS sequence"/>
</dbReference>
<feature type="domain" description="HTH gntR-type" evidence="4">
    <location>
        <begin position="15"/>
        <end position="85"/>
    </location>
</feature>
<dbReference type="EMBL" id="JAJVCN010000004">
    <property type="protein sequence ID" value="MCE7011053.1"/>
    <property type="molecule type" value="Genomic_DNA"/>
</dbReference>
<dbReference type="SUPFAM" id="SSF46785">
    <property type="entry name" value="Winged helix' DNA-binding domain"/>
    <property type="match status" value="1"/>
</dbReference>
<dbReference type="SMART" id="SM00345">
    <property type="entry name" value="HTH_GNTR"/>
    <property type="match status" value="1"/>
</dbReference>
<dbReference type="Gene3D" id="1.20.120.530">
    <property type="entry name" value="GntR ligand-binding domain-like"/>
    <property type="match status" value="1"/>
</dbReference>
<dbReference type="Gene3D" id="1.10.10.10">
    <property type="entry name" value="Winged helix-like DNA-binding domain superfamily/Winged helix DNA-binding domain"/>
    <property type="match status" value="1"/>
</dbReference>
<comment type="caution">
    <text evidence="5">The sequence shown here is derived from an EMBL/GenBank/DDBJ whole genome shotgun (WGS) entry which is preliminary data.</text>
</comment>
<keyword evidence="1" id="KW-0805">Transcription regulation</keyword>
<dbReference type="SMART" id="SM00895">
    <property type="entry name" value="FCD"/>
    <property type="match status" value="1"/>
</dbReference>
<name>A0ABS8ZUY5_9PSEU</name>
<dbReference type="RefSeq" id="WP_233733380.1">
    <property type="nucleotide sequence ID" value="NZ_JAJVCN010000004.1"/>
</dbReference>
<keyword evidence="2" id="KW-0238">DNA-binding</keyword>
<sequence>MDALSTPALTGIRRLSALDTVRARIALAVELGLLQPGEPLPPGPEIARALGVGEPTVRRALESLCADGVLERRRGRGGGTLVAANPVRGTVAEINAYTDATAEVHELIDHRLALESGLVHLAALRRSDADVVALHELVDGMENAHCWAEFHDLDARFHRTVIAASGLPSAVARYDDLMRDLYRYYLPYPIEYLLESNREHDELVTAIEHRDPAAAVAVTCKHVEVLHQTMLSRHKD</sequence>
<evidence type="ECO:0000259" key="4">
    <source>
        <dbReference type="PROSITE" id="PS50949"/>
    </source>
</evidence>
<dbReference type="InterPro" id="IPR000524">
    <property type="entry name" value="Tscrpt_reg_HTH_GntR"/>
</dbReference>
<evidence type="ECO:0000313" key="5">
    <source>
        <dbReference type="EMBL" id="MCE7011053.1"/>
    </source>
</evidence>
<proteinExistence type="predicted"/>
<dbReference type="InterPro" id="IPR036390">
    <property type="entry name" value="WH_DNA-bd_sf"/>
</dbReference>
<protein>
    <submittedName>
        <fullName evidence="5">FCD domain-containing protein</fullName>
    </submittedName>
</protein>
<dbReference type="InterPro" id="IPR011711">
    <property type="entry name" value="GntR_C"/>
</dbReference>
<organism evidence="5 6">
    <name type="scientific">Kibdelosporangium philippinense</name>
    <dbReference type="NCBI Taxonomy" id="211113"/>
    <lineage>
        <taxon>Bacteria</taxon>
        <taxon>Bacillati</taxon>
        <taxon>Actinomycetota</taxon>
        <taxon>Actinomycetes</taxon>
        <taxon>Pseudonocardiales</taxon>
        <taxon>Pseudonocardiaceae</taxon>
        <taxon>Kibdelosporangium</taxon>
    </lineage>
</organism>
<dbReference type="Pfam" id="PF07729">
    <property type="entry name" value="FCD"/>
    <property type="match status" value="1"/>
</dbReference>